<gene>
    <name evidence="2" type="ORF">FWILDA_LOCUS13165</name>
</gene>
<dbReference type="Gene3D" id="3.40.50.2300">
    <property type="match status" value="2"/>
</dbReference>
<accession>A0A9W4SXX8</accession>
<keyword evidence="3" id="KW-1185">Reference proteome</keyword>
<feature type="domain" description="Protein argonaute Mid" evidence="1">
    <location>
        <begin position="28"/>
        <end position="86"/>
    </location>
</feature>
<sequence>MAMVVARILPAPRLQYHTFSCDVSFILKDGSWNMCDKKVTASATLSSWAVITFGRYELKAVQNFIQELVNTCFDIEMNILNKSSPIQQVLSNTSIALYAEIKCISDTVLGVASQCVQSKHIFQAKSIPFISQQPTMIIGAAVSHPSPSSDYTRPNIAALYTSMNSKAS</sequence>
<proteinExistence type="predicted"/>
<evidence type="ECO:0000313" key="3">
    <source>
        <dbReference type="Proteomes" id="UP001153678"/>
    </source>
</evidence>
<dbReference type="GO" id="GO:0003676">
    <property type="term" value="F:nucleic acid binding"/>
    <property type="evidence" value="ECO:0007669"/>
    <property type="project" value="InterPro"/>
</dbReference>
<evidence type="ECO:0000259" key="1">
    <source>
        <dbReference type="Pfam" id="PF16487"/>
    </source>
</evidence>
<reference evidence="2" key="1">
    <citation type="submission" date="2022-08" db="EMBL/GenBank/DDBJ databases">
        <authorList>
            <person name="Kallberg Y."/>
            <person name="Tangrot J."/>
            <person name="Rosling A."/>
        </authorList>
    </citation>
    <scope>NUCLEOTIDE SEQUENCE</scope>
    <source>
        <strain evidence="2">Wild A</strain>
    </source>
</reference>
<dbReference type="OrthoDB" id="10252740at2759"/>
<organism evidence="2 3">
    <name type="scientific">Funneliformis geosporum</name>
    <dbReference type="NCBI Taxonomy" id="1117311"/>
    <lineage>
        <taxon>Eukaryota</taxon>
        <taxon>Fungi</taxon>
        <taxon>Fungi incertae sedis</taxon>
        <taxon>Mucoromycota</taxon>
        <taxon>Glomeromycotina</taxon>
        <taxon>Glomeromycetes</taxon>
        <taxon>Glomerales</taxon>
        <taxon>Glomeraceae</taxon>
        <taxon>Funneliformis</taxon>
    </lineage>
</organism>
<dbReference type="InterPro" id="IPR032473">
    <property type="entry name" value="Argonaute_Mid_dom"/>
</dbReference>
<dbReference type="EMBL" id="CAMKVN010004713">
    <property type="protein sequence ID" value="CAI2187606.1"/>
    <property type="molecule type" value="Genomic_DNA"/>
</dbReference>
<dbReference type="Pfam" id="PF16487">
    <property type="entry name" value="ArgoMid"/>
    <property type="match status" value="1"/>
</dbReference>
<protein>
    <submittedName>
        <fullName evidence="2">13779_t:CDS:1</fullName>
    </submittedName>
</protein>
<dbReference type="PANTHER" id="PTHR22891">
    <property type="entry name" value="EUKARYOTIC TRANSLATION INITIATION FACTOR 2C"/>
    <property type="match status" value="1"/>
</dbReference>
<dbReference type="SUPFAM" id="SSF53098">
    <property type="entry name" value="Ribonuclease H-like"/>
    <property type="match status" value="1"/>
</dbReference>
<dbReference type="InterPro" id="IPR012337">
    <property type="entry name" value="RNaseH-like_sf"/>
</dbReference>
<feature type="non-terminal residue" evidence="2">
    <location>
        <position position="1"/>
    </location>
</feature>
<dbReference type="Proteomes" id="UP001153678">
    <property type="component" value="Unassembled WGS sequence"/>
</dbReference>
<evidence type="ECO:0000313" key="2">
    <source>
        <dbReference type="EMBL" id="CAI2187606.1"/>
    </source>
</evidence>
<name>A0A9W4SXX8_9GLOM</name>
<comment type="caution">
    <text evidence="2">The sequence shown here is derived from an EMBL/GenBank/DDBJ whole genome shotgun (WGS) entry which is preliminary data.</text>
</comment>
<dbReference type="AlphaFoldDB" id="A0A9W4SXX8"/>
<dbReference type="InterPro" id="IPR036397">
    <property type="entry name" value="RNaseH_sf"/>
</dbReference>
<dbReference type="Gene3D" id="3.30.420.10">
    <property type="entry name" value="Ribonuclease H-like superfamily/Ribonuclease H"/>
    <property type="match status" value="1"/>
</dbReference>